<evidence type="ECO:0000256" key="2">
    <source>
        <dbReference type="PROSITE-ProRule" id="PRU00339"/>
    </source>
</evidence>
<dbReference type="GO" id="GO:0003700">
    <property type="term" value="F:DNA-binding transcription factor activity"/>
    <property type="evidence" value="ECO:0007669"/>
    <property type="project" value="TreeGrafter"/>
</dbReference>
<dbReference type="SMART" id="SM00530">
    <property type="entry name" value="HTH_XRE"/>
    <property type="match status" value="1"/>
</dbReference>
<evidence type="ECO:0000259" key="3">
    <source>
        <dbReference type="PROSITE" id="PS50943"/>
    </source>
</evidence>
<name>A0A917G0N8_9BACI</name>
<dbReference type="InterPro" id="IPR050807">
    <property type="entry name" value="TransReg_Diox_bact_type"/>
</dbReference>
<dbReference type="Pfam" id="PF01381">
    <property type="entry name" value="HTH_3"/>
    <property type="match status" value="1"/>
</dbReference>
<keyword evidence="1" id="KW-0238">DNA-binding</keyword>
<dbReference type="InterPro" id="IPR019734">
    <property type="entry name" value="TPR_rpt"/>
</dbReference>
<dbReference type="PANTHER" id="PTHR46797">
    <property type="entry name" value="HTH-TYPE TRANSCRIPTIONAL REGULATOR"/>
    <property type="match status" value="1"/>
</dbReference>
<dbReference type="PROSITE" id="PS50943">
    <property type="entry name" value="HTH_CROC1"/>
    <property type="match status" value="1"/>
</dbReference>
<reference evidence="4" key="1">
    <citation type="journal article" date="2014" name="Int. J. Syst. Evol. Microbiol.">
        <title>Complete genome sequence of Corynebacterium casei LMG S-19264T (=DSM 44701T), isolated from a smear-ripened cheese.</title>
        <authorList>
            <consortium name="US DOE Joint Genome Institute (JGI-PGF)"/>
            <person name="Walter F."/>
            <person name="Albersmeier A."/>
            <person name="Kalinowski J."/>
            <person name="Ruckert C."/>
        </authorList>
    </citation>
    <scope>NUCLEOTIDE SEQUENCE</scope>
    <source>
        <strain evidence="4">CGMCC 1.15760</strain>
    </source>
</reference>
<dbReference type="SUPFAM" id="SSF48452">
    <property type="entry name" value="TPR-like"/>
    <property type="match status" value="1"/>
</dbReference>
<keyword evidence="2" id="KW-0802">TPR repeat</keyword>
<dbReference type="EMBL" id="BMJT01000002">
    <property type="protein sequence ID" value="GGG16722.1"/>
    <property type="molecule type" value="Genomic_DNA"/>
</dbReference>
<dbReference type="InterPro" id="IPR001387">
    <property type="entry name" value="Cro/C1-type_HTH"/>
</dbReference>
<dbReference type="GO" id="GO:0003677">
    <property type="term" value="F:DNA binding"/>
    <property type="evidence" value="ECO:0007669"/>
    <property type="project" value="UniProtKB-KW"/>
</dbReference>
<proteinExistence type="predicted"/>
<protein>
    <submittedName>
        <fullName evidence="4">Transcriptional regulator</fullName>
    </submittedName>
</protein>
<dbReference type="Gene3D" id="1.25.40.10">
    <property type="entry name" value="Tetratricopeptide repeat domain"/>
    <property type="match status" value="2"/>
</dbReference>
<dbReference type="PROSITE" id="PS50005">
    <property type="entry name" value="TPR"/>
    <property type="match status" value="1"/>
</dbReference>
<dbReference type="RefSeq" id="WP_188613800.1">
    <property type="nucleotide sequence ID" value="NZ_BMJT01000002.1"/>
</dbReference>
<accession>A0A917G0N8</accession>
<keyword evidence="5" id="KW-1185">Reference proteome</keyword>
<organism evidence="4 5">
    <name type="scientific">Lysinibacillus alkalisoli</name>
    <dbReference type="NCBI Taxonomy" id="1911548"/>
    <lineage>
        <taxon>Bacteria</taxon>
        <taxon>Bacillati</taxon>
        <taxon>Bacillota</taxon>
        <taxon>Bacilli</taxon>
        <taxon>Bacillales</taxon>
        <taxon>Bacillaceae</taxon>
        <taxon>Lysinibacillus</taxon>
    </lineage>
</organism>
<evidence type="ECO:0000256" key="1">
    <source>
        <dbReference type="ARBA" id="ARBA00023125"/>
    </source>
</evidence>
<dbReference type="PANTHER" id="PTHR46797:SF1">
    <property type="entry name" value="METHYLPHOSPHONATE SYNTHASE"/>
    <property type="match status" value="1"/>
</dbReference>
<dbReference type="InterPro" id="IPR011990">
    <property type="entry name" value="TPR-like_helical_dom_sf"/>
</dbReference>
<comment type="caution">
    <text evidence="4">The sequence shown here is derived from an EMBL/GenBank/DDBJ whole genome shotgun (WGS) entry which is preliminary data.</text>
</comment>
<evidence type="ECO:0000313" key="5">
    <source>
        <dbReference type="Proteomes" id="UP000616608"/>
    </source>
</evidence>
<dbReference type="AlphaFoldDB" id="A0A917G0N8"/>
<sequence length="410" mass="47215">METLGARIKRLRKEKKITQSALVGDRLTKGMLSLIENDKAKPSMESLTYIAQQLHVQVEQLMAPVSQDTLRALLADIKKQGGFSYPYNHHQIEQNFVKIQHYVAQMPHNFEGALLLRYYAMFGEILGKETAPYLEQAMQIFYDSNAMDEWLDTKFWQINTLSHGKKYHEALQHGIALKQECEQQQYVISTEKQIHLLFVISALHLAVNNLADSYHFMLEAYDISMATNQLLRIDDILRVLILITTLENQHNEASDFLQKLYLFSCFKNDDPAWASYYIMKAHLAYLHKDYTEMLRAAKRLTSFAKEDSAFHSLSYYYLGTAHYLLGHKKQAFQAFDHINEILPNGAFIHPYDRMGLCELLSYKARLLHEYGNAEALPLITALYEEAQSLTSSLQVTAIIEEAYALITAPQ</sequence>
<evidence type="ECO:0000313" key="4">
    <source>
        <dbReference type="EMBL" id="GGG16722.1"/>
    </source>
</evidence>
<feature type="repeat" description="TPR" evidence="2">
    <location>
        <begin position="312"/>
        <end position="345"/>
    </location>
</feature>
<feature type="domain" description="HTH cro/C1-type" evidence="3">
    <location>
        <begin position="8"/>
        <end position="61"/>
    </location>
</feature>
<reference evidence="4" key="2">
    <citation type="submission" date="2020-09" db="EMBL/GenBank/DDBJ databases">
        <authorList>
            <person name="Sun Q."/>
            <person name="Zhou Y."/>
        </authorList>
    </citation>
    <scope>NUCLEOTIDE SEQUENCE</scope>
    <source>
        <strain evidence="4">CGMCC 1.15760</strain>
    </source>
</reference>
<dbReference type="GO" id="GO:0005829">
    <property type="term" value="C:cytosol"/>
    <property type="evidence" value="ECO:0007669"/>
    <property type="project" value="TreeGrafter"/>
</dbReference>
<dbReference type="Proteomes" id="UP000616608">
    <property type="component" value="Unassembled WGS sequence"/>
</dbReference>
<dbReference type="CDD" id="cd00093">
    <property type="entry name" value="HTH_XRE"/>
    <property type="match status" value="1"/>
</dbReference>
<gene>
    <name evidence="4" type="ORF">GCM10007425_08830</name>
</gene>
<dbReference type="InterPro" id="IPR010982">
    <property type="entry name" value="Lambda_DNA-bd_dom_sf"/>
</dbReference>
<dbReference type="SUPFAM" id="SSF47413">
    <property type="entry name" value="lambda repressor-like DNA-binding domains"/>
    <property type="match status" value="1"/>
</dbReference>